<organism evidence="1 2">
    <name type="scientific">Coleophoma cylindrospora</name>
    <dbReference type="NCBI Taxonomy" id="1849047"/>
    <lineage>
        <taxon>Eukaryota</taxon>
        <taxon>Fungi</taxon>
        <taxon>Dikarya</taxon>
        <taxon>Ascomycota</taxon>
        <taxon>Pezizomycotina</taxon>
        <taxon>Leotiomycetes</taxon>
        <taxon>Helotiales</taxon>
        <taxon>Dermateaceae</taxon>
        <taxon>Coleophoma</taxon>
    </lineage>
</organism>
<dbReference type="Proteomes" id="UP000256645">
    <property type="component" value="Unassembled WGS sequence"/>
</dbReference>
<keyword evidence="2" id="KW-1185">Reference proteome</keyword>
<protein>
    <submittedName>
        <fullName evidence="1">Uncharacterized protein</fullName>
    </submittedName>
</protein>
<gene>
    <name evidence="1" type="ORF">BP6252_03846</name>
</gene>
<comment type="caution">
    <text evidence="1">The sequence shown here is derived from an EMBL/GenBank/DDBJ whole genome shotgun (WGS) entry which is preliminary data.</text>
</comment>
<reference evidence="1 2" key="1">
    <citation type="journal article" date="2018" name="IMA Fungus">
        <title>IMA Genome-F 9: Draft genome sequence of Annulohypoxylon stygium, Aspergillus mulundensis, Berkeleyomyces basicola (syn. Thielaviopsis basicola), Ceratocystis smalleyi, two Cercospora beticola strains, Coleophoma cylindrospora, Fusarium fracticaudum, Phialophora cf. hyalina, and Morchella septimelata.</title>
        <authorList>
            <person name="Wingfield B.D."/>
            <person name="Bills G.F."/>
            <person name="Dong Y."/>
            <person name="Huang W."/>
            <person name="Nel W.J."/>
            <person name="Swalarsk-Parry B.S."/>
            <person name="Vaghefi N."/>
            <person name="Wilken P.M."/>
            <person name="An Z."/>
            <person name="de Beer Z.W."/>
            <person name="De Vos L."/>
            <person name="Chen L."/>
            <person name="Duong T.A."/>
            <person name="Gao Y."/>
            <person name="Hammerbacher A."/>
            <person name="Kikkert J.R."/>
            <person name="Li Y."/>
            <person name="Li H."/>
            <person name="Li K."/>
            <person name="Li Q."/>
            <person name="Liu X."/>
            <person name="Ma X."/>
            <person name="Naidoo K."/>
            <person name="Pethybridge S.J."/>
            <person name="Sun J."/>
            <person name="Steenkamp E.T."/>
            <person name="van der Nest M.A."/>
            <person name="van Wyk S."/>
            <person name="Wingfield M.J."/>
            <person name="Xiong C."/>
            <person name="Yue Q."/>
            <person name="Zhang X."/>
        </authorList>
    </citation>
    <scope>NUCLEOTIDE SEQUENCE [LARGE SCALE GENOMIC DNA]</scope>
    <source>
        <strain evidence="1 2">BP6252</strain>
    </source>
</reference>
<dbReference type="AlphaFoldDB" id="A0A3D8S9F3"/>
<accession>A0A3D8S9F3</accession>
<name>A0A3D8S9F3_9HELO</name>
<dbReference type="EMBL" id="PDLM01000003">
    <property type="protein sequence ID" value="RDW82734.1"/>
    <property type="molecule type" value="Genomic_DNA"/>
</dbReference>
<sequence>MSDQSHIYFTAEEILSPLRCKITEWYREDHKTEEEIVALCLERRLSVSVAQIHNCLISWSVISSPHQYTALAAVNSPGMPYATELVTSPITNATPSADNEAGSARLERQDCDDEESCIIPRFYNPSSNLYTGPCPDTGAFPSHQGSDQTGPRQHVNYNEHEILERQRSFDSLPSGPSQLEIFTADFQPYEKLAVELEKDSVTQRHRRLAWYKRSASDARRRMKRTGKTTARLTRLERMLNRSVRTI</sequence>
<evidence type="ECO:0000313" key="2">
    <source>
        <dbReference type="Proteomes" id="UP000256645"/>
    </source>
</evidence>
<dbReference type="OrthoDB" id="3529119at2759"/>
<proteinExistence type="predicted"/>
<evidence type="ECO:0000313" key="1">
    <source>
        <dbReference type="EMBL" id="RDW82734.1"/>
    </source>
</evidence>